<evidence type="ECO:0000256" key="1">
    <source>
        <dbReference type="SAM" id="Phobius"/>
    </source>
</evidence>
<name>A0A2C8F7A5_9BACT</name>
<evidence type="ECO:0000313" key="3">
    <source>
        <dbReference type="Proteomes" id="UP000219215"/>
    </source>
</evidence>
<keyword evidence="1" id="KW-0472">Membrane</keyword>
<dbReference type="KEGG" id="pprf:DPRO_1501"/>
<keyword evidence="1" id="KW-1133">Transmembrane helix</keyword>
<keyword evidence="1" id="KW-0812">Transmembrane</keyword>
<feature type="transmembrane region" description="Helical" evidence="1">
    <location>
        <begin position="101"/>
        <end position="120"/>
    </location>
</feature>
<dbReference type="EMBL" id="LT907975">
    <property type="protein sequence ID" value="SOB58395.1"/>
    <property type="molecule type" value="Genomic_DNA"/>
</dbReference>
<reference evidence="3" key="1">
    <citation type="submission" date="2017-09" db="EMBL/GenBank/DDBJ databases">
        <authorList>
            <person name="Regsiter A."/>
            <person name="William W."/>
        </authorList>
    </citation>
    <scope>NUCLEOTIDE SEQUENCE [LARGE SCALE GENOMIC DNA]</scope>
    <source>
        <strain evidence="3">500-1</strain>
    </source>
</reference>
<accession>A0A2C8F7A5</accession>
<sequence>MILFVLIRDIIIFAAGVWFFEFWLDFKLPDENNLLLFFVAIPIIWATMMQMWTSISYKEQPNRIMYWVCHLLGVLLLFCSVFLISAVLNTIEGSLDQTGNIMFHFVGWSAIVGIIIYDVVDISRMESSKKESE</sequence>
<feature type="transmembrane region" description="Helical" evidence="1">
    <location>
        <begin position="5"/>
        <end position="23"/>
    </location>
</feature>
<evidence type="ECO:0008006" key="4">
    <source>
        <dbReference type="Google" id="ProtNLM"/>
    </source>
</evidence>
<protein>
    <recommendedName>
        <fullName evidence="4">Transmembrane protein</fullName>
    </recommendedName>
</protein>
<dbReference type="OrthoDB" id="5465053at2"/>
<gene>
    <name evidence="2" type="ORF">DPRO_1501</name>
</gene>
<feature type="transmembrane region" description="Helical" evidence="1">
    <location>
        <begin position="64"/>
        <end position="89"/>
    </location>
</feature>
<evidence type="ECO:0000313" key="2">
    <source>
        <dbReference type="EMBL" id="SOB58395.1"/>
    </source>
</evidence>
<keyword evidence="3" id="KW-1185">Reference proteome</keyword>
<dbReference type="AlphaFoldDB" id="A0A2C8F7A5"/>
<feature type="transmembrane region" description="Helical" evidence="1">
    <location>
        <begin position="35"/>
        <end position="52"/>
    </location>
</feature>
<organism evidence="2 3">
    <name type="scientific">Pseudodesulfovibrio profundus</name>
    <dbReference type="NCBI Taxonomy" id="57320"/>
    <lineage>
        <taxon>Bacteria</taxon>
        <taxon>Pseudomonadati</taxon>
        <taxon>Thermodesulfobacteriota</taxon>
        <taxon>Desulfovibrionia</taxon>
        <taxon>Desulfovibrionales</taxon>
        <taxon>Desulfovibrionaceae</taxon>
    </lineage>
</organism>
<dbReference type="Proteomes" id="UP000219215">
    <property type="component" value="Chromosome DPRO"/>
</dbReference>
<proteinExistence type="predicted"/>
<dbReference type="RefSeq" id="WP_097011458.1">
    <property type="nucleotide sequence ID" value="NZ_LT907975.1"/>
</dbReference>